<name>A0A1G8V4B6_9PSEU</name>
<dbReference type="PANTHER" id="PTHR43422:SF3">
    <property type="entry name" value="THIAMINE THIAZOLE SYNTHASE"/>
    <property type="match status" value="1"/>
</dbReference>
<sequence length="447" mass="48407">MAAMYSDRALVIGAGFAGLLAARVLSESYGDVVLVERDTITADSGHRAGIPQACHPHPLPARGAQALEALFPRLGRELENAGAVRADLGSDFLNHFPAGPAPRDHLGLSVLSVTRVTLDRIIRRRVLRLANVSLVDGVTIEGLLHDRGTVTGVHGRRGDRPFTDYADLVVDTSGRDSKLVSWLAELGVHCPAPRIVNGHLTCASRLYEVNRDLDLGWKNACESTHAPGTRRGGAVSSVDGSRWLVTLFGADGDTAPADDDGFLDHATSLRCQDVAEIVKTATPASAIHRAGHLRNRWNRFHQVPDWPRGLLALGDSVVSLDPVHGHGLTVTALNCADLRTLLRDHDLAGEPLMFQRAVARAARFPWTFATTADLGWSMRKLPLSARLLRWYSGRVIAAIPGNRQVYRAYVRVTQLAGHPVTLLRPAVLFRVLAGKTLSGRRPRATAP</sequence>
<reference evidence="3" key="1">
    <citation type="submission" date="2016-10" db="EMBL/GenBank/DDBJ databases">
        <authorList>
            <person name="Varghese N."/>
            <person name="Submissions S."/>
        </authorList>
    </citation>
    <scope>NUCLEOTIDE SEQUENCE [LARGE SCALE GENOMIC DNA]</scope>
    <source>
        <strain evidence="3">DSM 44796</strain>
    </source>
</reference>
<dbReference type="InterPro" id="IPR036188">
    <property type="entry name" value="FAD/NAD-bd_sf"/>
</dbReference>
<dbReference type="SUPFAM" id="SSF51905">
    <property type="entry name" value="FAD/NAD(P)-binding domain"/>
    <property type="match status" value="1"/>
</dbReference>
<gene>
    <name evidence="2" type="ORF">SAMN04488074_102507</name>
</gene>
<proteinExistence type="predicted"/>
<dbReference type="Proteomes" id="UP000199682">
    <property type="component" value="Unassembled WGS sequence"/>
</dbReference>
<dbReference type="AlphaFoldDB" id="A0A1G8V4B6"/>
<dbReference type="Pfam" id="PF01266">
    <property type="entry name" value="DAO"/>
    <property type="match status" value="1"/>
</dbReference>
<dbReference type="Gene3D" id="3.50.50.60">
    <property type="entry name" value="FAD/NAD(P)-binding domain"/>
    <property type="match status" value="1"/>
</dbReference>
<protein>
    <submittedName>
        <fullName evidence="2">FAD dependent oxidoreductase</fullName>
    </submittedName>
</protein>
<feature type="domain" description="FAD dependent oxidoreductase" evidence="1">
    <location>
        <begin position="9"/>
        <end position="56"/>
    </location>
</feature>
<evidence type="ECO:0000313" key="2">
    <source>
        <dbReference type="EMBL" id="SDJ60918.1"/>
    </source>
</evidence>
<organism evidence="2 3">
    <name type="scientific">Lentzea albidocapillata subsp. violacea</name>
    <dbReference type="NCBI Taxonomy" id="128104"/>
    <lineage>
        <taxon>Bacteria</taxon>
        <taxon>Bacillati</taxon>
        <taxon>Actinomycetota</taxon>
        <taxon>Actinomycetes</taxon>
        <taxon>Pseudonocardiales</taxon>
        <taxon>Pseudonocardiaceae</taxon>
        <taxon>Lentzea</taxon>
    </lineage>
</organism>
<dbReference type="PANTHER" id="PTHR43422">
    <property type="entry name" value="THIAMINE THIAZOLE SYNTHASE"/>
    <property type="match status" value="1"/>
</dbReference>
<evidence type="ECO:0000259" key="1">
    <source>
        <dbReference type="Pfam" id="PF01266"/>
    </source>
</evidence>
<dbReference type="InterPro" id="IPR006076">
    <property type="entry name" value="FAD-dep_OxRdtase"/>
</dbReference>
<dbReference type="EMBL" id="FNET01000002">
    <property type="protein sequence ID" value="SDJ60918.1"/>
    <property type="molecule type" value="Genomic_DNA"/>
</dbReference>
<evidence type="ECO:0000313" key="3">
    <source>
        <dbReference type="Proteomes" id="UP000199682"/>
    </source>
</evidence>
<accession>A0A1G8V4B6</accession>